<evidence type="ECO:0000256" key="1">
    <source>
        <dbReference type="SAM" id="Phobius"/>
    </source>
</evidence>
<keyword evidence="1" id="KW-0812">Transmembrane</keyword>
<proteinExistence type="predicted"/>
<reference evidence="2 7" key="1">
    <citation type="journal article" date="2015" name="Front. Microbiol.">
        <title>Genetic determinants of heat resistance in Escherichia coli.</title>
        <authorList>
            <person name="Mercer R.G."/>
            <person name="Zheng J."/>
            <person name="Garcia-Hernandez R."/>
            <person name="Ruan L."/>
            <person name="Ganzle M.G."/>
            <person name="McMullen L.M."/>
        </authorList>
    </citation>
    <scope>NUCLEOTIDE SEQUENCE [LARGE SCALE GENOMIC DNA]</scope>
    <source>
        <strain evidence="2 7">AW1.3</strain>
    </source>
</reference>
<organism evidence="2 7">
    <name type="scientific">Escherichia coli</name>
    <dbReference type="NCBI Taxonomy" id="562"/>
    <lineage>
        <taxon>Bacteria</taxon>
        <taxon>Pseudomonadati</taxon>
        <taxon>Pseudomonadota</taxon>
        <taxon>Gammaproteobacteria</taxon>
        <taxon>Enterobacterales</taxon>
        <taxon>Enterobacteriaceae</taxon>
        <taxon>Escherichia</taxon>
    </lineage>
</organism>
<dbReference type="PANTHER" id="PTHR40278:SF1">
    <property type="entry name" value="DNA UTILIZATION PROTEIN HOFN"/>
    <property type="match status" value="1"/>
</dbReference>
<protein>
    <submittedName>
        <fullName evidence="2">DNA utilization protein HofN</fullName>
    </submittedName>
</protein>
<evidence type="ECO:0000313" key="7">
    <source>
        <dbReference type="Proteomes" id="UP000050556"/>
    </source>
</evidence>
<reference evidence="6 8" key="2">
    <citation type="submission" date="2017-08" db="EMBL/GenBank/DDBJ databases">
        <title>Sequencing of Escherichia coli CCPM 6219.</title>
        <authorList>
            <person name="Liu S.-L."/>
            <person name="Zhou Y.-J."/>
            <person name="Zhao M.-F."/>
        </authorList>
    </citation>
    <scope>NUCLEOTIDE SEQUENCE [LARGE SCALE GENOMIC DNA]</scope>
    <source>
        <strain evidence="6 8">CCPM 6219</strain>
    </source>
</reference>
<name>A0A061KBW7_ECOLX</name>
<dbReference type="Proteomes" id="UP000460875">
    <property type="component" value="Unassembled WGS sequence"/>
</dbReference>
<keyword evidence="1" id="KW-0472">Membrane</keyword>
<dbReference type="InterPro" id="IPR052534">
    <property type="entry name" value="Extracell_DNA_Util/SecSys_Comp"/>
</dbReference>
<evidence type="ECO:0000313" key="2">
    <source>
        <dbReference type="EMBL" id="KPO09641.1"/>
    </source>
</evidence>
<dbReference type="AlphaFoldDB" id="A0A061KBW7"/>
<evidence type="ECO:0000313" key="10">
    <source>
        <dbReference type="Proteomes" id="UP000512322"/>
    </source>
</evidence>
<dbReference type="EMBL" id="LDYI01000115">
    <property type="protein sequence ID" value="KPO09641.1"/>
    <property type="molecule type" value="Genomic_DNA"/>
</dbReference>
<accession>A0A061KBW7</accession>
<dbReference type="Pfam" id="PF05137">
    <property type="entry name" value="PilN"/>
    <property type="match status" value="1"/>
</dbReference>
<dbReference type="Proteomes" id="UP000050556">
    <property type="component" value="Unassembled WGS sequence"/>
</dbReference>
<dbReference type="InterPro" id="IPR007813">
    <property type="entry name" value="PilN"/>
</dbReference>
<evidence type="ECO:0000313" key="4">
    <source>
        <dbReference type="EMBL" id="MWR38761.1"/>
    </source>
</evidence>
<reference evidence="4 9" key="3">
    <citation type="submission" date="2019-12" db="EMBL/GenBank/DDBJ databases">
        <title>Enteriobacteria Tanzani isolates_8377-8380.</title>
        <authorList>
            <person name="Subbiah M."/>
            <person name="Call D."/>
        </authorList>
    </citation>
    <scope>NUCLEOTIDE SEQUENCE [LARGE SCALE GENOMIC DNA]</scope>
    <source>
        <strain evidence="4 9">8379wE2</strain>
    </source>
</reference>
<evidence type="ECO:0000313" key="6">
    <source>
        <dbReference type="EMBL" id="RVE09419.1"/>
    </source>
</evidence>
<feature type="transmembrane region" description="Helical" evidence="1">
    <location>
        <begin position="21"/>
        <end position="40"/>
    </location>
</feature>
<dbReference type="EMBL" id="JANIDP010000002">
    <property type="protein sequence ID" value="MDR6044408.1"/>
    <property type="molecule type" value="Genomic_DNA"/>
</dbReference>
<dbReference type="Proteomes" id="UP000512322">
    <property type="component" value="Chromosome"/>
</dbReference>
<evidence type="ECO:0000313" key="3">
    <source>
        <dbReference type="EMBL" id="MDR6044408.1"/>
    </source>
</evidence>
<dbReference type="EMBL" id="NPIM01000157">
    <property type="protein sequence ID" value="RVE09419.1"/>
    <property type="molecule type" value="Genomic_DNA"/>
</dbReference>
<gene>
    <name evidence="3" type="primary">hofN</name>
    <name evidence="2" type="ORF">ACU57_16600</name>
    <name evidence="6" type="ORF">CIG67_20975</name>
    <name evidence="4" type="ORF">GP975_11880</name>
    <name evidence="5" type="ORF">HVY77_01710</name>
    <name evidence="3" type="ORF">NQD80_01035</name>
</gene>
<evidence type="ECO:0000313" key="9">
    <source>
        <dbReference type="Proteomes" id="UP000460875"/>
    </source>
</evidence>
<sequence>MNPPINFLPWRQQRRTAFLRFWLLMFVAPLLLAVGITLILRLTGSAEARIDAVLLQGEQQLAHSLQITKPRLLEQQQLREQRLQRQRQRQFTRDWQSALEALAALLPEHAWLTTISWQQGTLEIKGLTTSITALNALETSLRQDASFHLNQRGATQQDAQGRWQFEYQLTRKVSDEHVL</sequence>
<evidence type="ECO:0000313" key="11">
    <source>
        <dbReference type="Proteomes" id="UP001247581"/>
    </source>
</evidence>
<dbReference type="Proteomes" id="UP000288459">
    <property type="component" value="Unassembled WGS sequence"/>
</dbReference>
<dbReference type="EMBL" id="CP057293">
    <property type="protein sequence ID" value="QMF65851.1"/>
    <property type="molecule type" value="Genomic_DNA"/>
</dbReference>
<dbReference type="PANTHER" id="PTHR40278">
    <property type="entry name" value="DNA UTILIZATION PROTEIN HOFN"/>
    <property type="match status" value="1"/>
</dbReference>
<dbReference type="Proteomes" id="UP001247581">
    <property type="component" value="Unassembled WGS sequence"/>
</dbReference>
<reference evidence="5 10" key="4">
    <citation type="submission" date="2020-06" db="EMBL/GenBank/DDBJ databases">
        <title>REHAB project genomes.</title>
        <authorList>
            <person name="Shaw L.P."/>
        </authorList>
    </citation>
    <scope>NUCLEOTIDE SEQUENCE [LARGE SCALE GENOMIC DNA]</scope>
    <source>
        <strain evidence="5 10">RHB30-C10</strain>
    </source>
</reference>
<keyword evidence="1" id="KW-1133">Transmembrane helix</keyword>
<dbReference type="EMBL" id="WTQT01000215">
    <property type="protein sequence ID" value="MWR38761.1"/>
    <property type="molecule type" value="Genomic_DNA"/>
</dbReference>
<dbReference type="PATRIC" id="fig|562.10477.peg.976"/>
<evidence type="ECO:0000313" key="5">
    <source>
        <dbReference type="EMBL" id="QMF65851.1"/>
    </source>
</evidence>
<reference evidence="3 11" key="5">
    <citation type="submission" date="2022-07" db="EMBL/GenBank/DDBJ databases">
        <title>The wastewater resistome of Residential Aged Care Facilities indicates a role of antimicrobial stewardship in reducing resistance.</title>
        <authorList>
            <person name="Sapula S."/>
            <person name="Hart B.J."/>
            <person name="Henrietta V."/>
            <person name="Amsalu A."/>
            <person name="Jon W."/>
            <person name="Siderius N."/>
            <person name="Nguyen L."/>
            <person name="Turnidge J."/>
            <person name="Gerber C."/>
        </authorList>
    </citation>
    <scope>NUCLEOTIDE SEQUENCE [LARGE SCALE GENOMIC DNA]</scope>
    <source>
        <strain evidence="3 11">ECA685</strain>
    </source>
</reference>
<evidence type="ECO:0000313" key="8">
    <source>
        <dbReference type="Proteomes" id="UP000288459"/>
    </source>
</evidence>
<dbReference type="OMA" id="HFTLRIT"/>
<dbReference type="RefSeq" id="WP_001069320.1">
    <property type="nucleotide sequence ID" value="NZ_AP027537.1"/>
</dbReference>